<proteinExistence type="predicted"/>
<protein>
    <submittedName>
        <fullName evidence="1">Uncharacterized protein</fullName>
    </submittedName>
</protein>
<accession>A0A443NQI6</accession>
<dbReference type="OrthoDB" id="2789670at2759"/>
<keyword evidence="2" id="KW-1185">Reference proteome</keyword>
<gene>
    <name evidence="1" type="ORF">CKAN_00942400</name>
</gene>
<comment type="caution">
    <text evidence="1">The sequence shown here is derived from an EMBL/GenBank/DDBJ whole genome shotgun (WGS) entry which is preliminary data.</text>
</comment>
<dbReference type="EMBL" id="QPKB01000003">
    <property type="protein sequence ID" value="RWR80767.1"/>
    <property type="molecule type" value="Genomic_DNA"/>
</dbReference>
<reference evidence="1 2" key="1">
    <citation type="journal article" date="2019" name="Nat. Plants">
        <title>Stout camphor tree genome fills gaps in understanding of flowering plant genome evolution.</title>
        <authorList>
            <person name="Chaw S.M."/>
            <person name="Liu Y.C."/>
            <person name="Wu Y.W."/>
            <person name="Wang H.Y."/>
            <person name="Lin C.I."/>
            <person name="Wu C.S."/>
            <person name="Ke H.M."/>
            <person name="Chang L.Y."/>
            <person name="Hsu C.Y."/>
            <person name="Yang H.T."/>
            <person name="Sudianto E."/>
            <person name="Hsu M.H."/>
            <person name="Wu K.P."/>
            <person name="Wang L.N."/>
            <person name="Leebens-Mack J.H."/>
            <person name="Tsai I.J."/>
        </authorList>
    </citation>
    <scope>NUCLEOTIDE SEQUENCE [LARGE SCALE GENOMIC DNA]</scope>
    <source>
        <strain evidence="2">cv. Chaw 1501</strain>
        <tissue evidence="1">Young leaves</tissue>
    </source>
</reference>
<organism evidence="1 2">
    <name type="scientific">Cinnamomum micranthum f. kanehirae</name>
    <dbReference type="NCBI Taxonomy" id="337451"/>
    <lineage>
        <taxon>Eukaryota</taxon>
        <taxon>Viridiplantae</taxon>
        <taxon>Streptophyta</taxon>
        <taxon>Embryophyta</taxon>
        <taxon>Tracheophyta</taxon>
        <taxon>Spermatophyta</taxon>
        <taxon>Magnoliopsida</taxon>
        <taxon>Magnoliidae</taxon>
        <taxon>Laurales</taxon>
        <taxon>Lauraceae</taxon>
        <taxon>Cinnamomum</taxon>
    </lineage>
</organism>
<dbReference type="AlphaFoldDB" id="A0A443NQI6"/>
<evidence type="ECO:0000313" key="2">
    <source>
        <dbReference type="Proteomes" id="UP000283530"/>
    </source>
</evidence>
<sequence>METNLELLEGDCLRGTCDAHESLDYILLRWSLVKGGDIVRTPGLTFPNGLHIRLFPKNK</sequence>
<evidence type="ECO:0000313" key="1">
    <source>
        <dbReference type="EMBL" id="RWR80767.1"/>
    </source>
</evidence>
<dbReference type="Proteomes" id="UP000283530">
    <property type="component" value="Unassembled WGS sequence"/>
</dbReference>
<name>A0A443NQI6_9MAGN</name>